<dbReference type="InterPro" id="IPR044210">
    <property type="entry name" value="Tfc3-like"/>
</dbReference>
<name>A0A2R2MK65_LINAN</name>
<feature type="compositionally biased region" description="Gly residues" evidence="1">
    <location>
        <begin position="950"/>
        <end position="960"/>
    </location>
</feature>
<dbReference type="Pfam" id="PF24101">
    <property type="entry name" value="WHD_GTF3C1"/>
    <property type="match status" value="1"/>
</dbReference>
<dbReference type="AlphaFoldDB" id="A0A2R2MK65"/>
<dbReference type="InParanoid" id="A0A2R2MK65"/>
<accession>A0A2R2MK65</accession>
<dbReference type="GO" id="GO:0000127">
    <property type="term" value="C:transcription factor TFIIIC complex"/>
    <property type="evidence" value="ECO:0007669"/>
    <property type="project" value="InterPro"/>
</dbReference>
<feature type="compositionally biased region" description="Acidic residues" evidence="1">
    <location>
        <begin position="1111"/>
        <end position="1134"/>
    </location>
</feature>
<dbReference type="Proteomes" id="UP000085678">
    <property type="component" value="Unplaced"/>
</dbReference>
<evidence type="ECO:0000313" key="4">
    <source>
        <dbReference type="Proteomes" id="UP000085678"/>
    </source>
</evidence>
<dbReference type="GO" id="GO:0003677">
    <property type="term" value="F:DNA binding"/>
    <property type="evidence" value="ECO:0007669"/>
    <property type="project" value="InterPro"/>
</dbReference>
<gene>
    <name evidence="5" type="primary">LOC106179939</name>
</gene>
<dbReference type="OrthoDB" id="6262911at2759"/>
<dbReference type="FunCoup" id="A0A2R2MK65">
    <property type="interactions" value="273"/>
</dbReference>
<keyword evidence="4" id="KW-1185">Reference proteome</keyword>
<feature type="domain" description="Transcription factor tau subunit sfc3/Tfc3 C-terminal" evidence="2">
    <location>
        <begin position="719"/>
        <end position="922"/>
    </location>
</feature>
<dbReference type="STRING" id="7574.A0A2R2MK65"/>
<dbReference type="InterPro" id="IPR046488">
    <property type="entry name" value="Sfc3/Tfc3_C"/>
</dbReference>
<feature type="region of interest" description="Disordered" evidence="1">
    <location>
        <begin position="180"/>
        <end position="205"/>
    </location>
</feature>
<evidence type="ECO:0000259" key="3">
    <source>
        <dbReference type="Pfam" id="PF24101"/>
    </source>
</evidence>
<dbReference type="KEGG" id="lak:106179939"/>
<dbReference type="InterPro" id="IPR056467">
    <property type="entry name" value="eWH_GTF3C1"/>
</dbReference>
<proteinExistence type="predicted"/>
<dbReference type="GO" id="GO:0006384">
    <property type="term" value="P:transcription initiation at RNA polymerase III promoter"/>
    <property type="evidence" value="ECO:0007669"/>
    <property type="project" value="InterPro"/>
</dbReference>
<organism evidence="4 5">
    <name type="scientific">Lingula anatina</name>
    <name type="common">Brachiopod</name>
    <name type="synonym">Lingula unguis</name>
    <dbReference type="NCBI Taxonomy" id="7574"/>
    <lineage>
        <taxon>Eukaryota</taxon>
        <taxon>Metazoa</taxon>
        <taxon>Spiralia</taxon>
        <taxon>Lophotrochozoa</taxon>
        <taxon>Brachiopoda</taxon>
        <taxon>Linguliformea</taxon>
        <taxon>Lingulata</taxon>
        <taxon>Lingulida</taxon>
        <taxon>Linguloidea</taxon>
        <taxon>Lingulidae</taxon>
        <taxon>Lingula</taxon>
    </lineage>
</organism>
<dbReference type="PANTHER" id="PTHR15180">
    <property type="entry name" value="GENERAL TRANSCRIPTION FACTOR 3C POLYPEPTIDE 1"/>
    <property type="match status" value="1"/>
</dbReference>
<feature type="region of interest" description="Disordered" evidence="1">
    <location>
        <begin position="569"/>
        <end position="596"/>
    </location>
</feature>
<reference evidence="5" key="1">
    <citation type="submission" date="2025-08" db="UniProtKB">
        <authorList>
            <consortium name="RefSeq"/>
        </authorList>
    </citation>
    <scope>IDENTIFICATION</scope>
    <source>
        <tissue evidence="5">Gonads</tissue>
    </source>
</reference>
<evidence type="ECO:0000313" key="5">
    <source>
        <dbReference type="RefSeq" id="XP_023930619.1"/>
    </source>
</evidence>
<evidence type="ECO:0000259" key="2">
    <source>
        <dbReference type="Pfam" id="PF20222"/>
    </source>
</evidence>
<feature type="region of interest" description="Disordered" evidence="1">
    <location>
        <begin position="1105"/>
        <end position="1219"/>
    </location>
</feature>
<evidence type="ECO:0000256" key="1">
    <source>
        <dbReference type="SAM" id="MobiDB-lite"/>
    </source>
</evidence>
<protein>
    <submittedName>
        <fullName evidence="5">General transcription factor 3C polypeptide 1</fullName>
    </submittedName>
</protein>
<feature type="region of interest" description="Disordered" evidence="1">
    <location>
        <begin position="933"/>
        <end position="1034"/>
    </location>
</feature>
<dbReference type="GeneID" id="106179939"/>
<dbReference type="Pfam" id="PF20222">
    <property type="entry name" value="DUF6581"/>
    <property type="match status" value="1"/>
</dbReference>
<feature type="compositionally biased region" description="Polar residues" evidence="1">
    <location>
        <begin position="980"/>
        <end position="999"/>
    </location>
</feature>
<dbReference type="GO" id="GO:0042791">
    <property type="term" value="P:5S class rRNA transcription by RNA polymerase III"/>
    <property type="evidence" value="ECO:0007669"/>
    <property type="project" value="TreeGrafter"/>
</dbReference>
<dbReference type="RefSeq" id="XP_023930619.1">
    <property type="nucleotide sequence ID" value="XM_024074851.1"/>
</dbReference>
<feature type="compositionally biased region" description="Basic and acidic residues" evidence="1">
    <location>
        <begin position="1187"/>
        <end position="1200"/>
    </location>
</feature>
<feature type="compositionally biased region" description="Basic and acidic residues" evidence="1">
    <location>
        <begin position="582"/>
        <end position="596"/>
    </location>
</feature>
<feature type="compositionally biased region" description="Polar residues" evidence="1">
    <location>
        <begin position="184"/>
        <end position="205"/>
    </location>
</feature>
<sequence length="1219" mass="138048">MLSNFLFQYIKSEERKAGIATEVDRRTVKRLLDQLAKESKIKQLKTVIKHLGREKEYHLIMTPELTADDPLVRSVINKAKMVHLAVGKDSAKASIRAQTVQSKLKDLENKSGEKGKEADVKQSIKKLKVLAGKLKPGDLQYDAKATRSYGLQPKFKKAEIVHKLLWYLIYEYKGKIPEKEANAPGNTSPVPSTSTEDLEENTVSKGENIDEVEPEISEVLVADDEGISPGNEAVVYLDELSWRRYLPPLPKHLGYGKGWFLVSDVLFSMPVCMFCHIISLPYRINGLLEILQDPVKKFYLVRHLPTQIVKELLYGRRFLFCFHEVLETLAVMGLLSFAENKKMKEKDWQFTYMYKKVGLLDTRESAPGYSMIETGRDYPVREYEFKNSEDIEQYWVDLLLICGDTPLGKVYQKFPEEVTRPRIYDMFRGLIKSATFAVPGNEPEEGKPMGNVNGAAGFDASLMAHLRKNWQWKAGAEKLYSHLDQDKFLLQHWKKSSDQKLKKGRLRRLTQRTELAEASSGGMTRQKFLVLSPTGQSSTHNTAPQDLAPGSKVYTVPIEVKSTKDIKLTKGGKGMKRKGLARKGEGPEAKKKREEIESRRVKIKRRRKEKKIDEADVLAAQRMNRLRVLWTAQEDSMLLLMKVTSLFMNPHLPKFILPWRVVRDILHELSPTSHDKTSKACARRVLYMMKNPQTKNNVSIVLGETLQDQDLVREFKTKKYLPKDMEANEKVFRKLFYKLKEKFESMFGPEEYELPATLEQLQARHTVCSVGKLPGKSVHRDATCVRDIQASVLHNIVQSSCGTVDKMGRQYMMFRVYSQYPEDLLTEVFNTMRNDHIISKKKRKSTHEMLSFLATKTFHLSQRYSQKFQVFSYRATIFPEASHYLSLLNKEVGHDFTAENTGGGCAAFITMLALDKITYDIIVPDRVIDIERKRSAGEESPNQSDQGTSGQKGEGQGQSEGQGHSEGEMQESPSDGPQGAKSSVDCTKSISSQQKSSGTVLGEAKKNLGQGDEVCGSVTVEQSRKDDNMPQTSGEKAVVEEVALMEEVLKPDEQENSIGNEERDVAVETMKSLSSGLSSDVPMETDIGDMESQLRRTLALAKAVRFQGPVVDDDEEDDNLAMMDDDDDDDDPEYVPEGSWQHKKTEKGKSSAKLPAKGQMNKSGTGGEKKIVKKRKEKLTPKAKAQRRWEFKMKERESKPSHKKNTKVADPADSTEGRL</sequence>
<dbReference type="PANTHER" id="PTHR15180:SF1">
    <property type="entry name" value="GENERAL TRANSCRIPTION FACTOR 3C POLYPEPTIDE 1"/>
    <property type="match status" value="1"/>
</dbReference>
<feature type="domain" description="GTF3C1 extended winged-helix" evidence="3">
    <location>
        <begin position="6"/>
        <end position="83"/>
    </location>
</feature>